<evidence type="ECO:0000313" key="2">
    <source>
        <dbReference type="Proteomes" id="UP000769157"/>
    </source>
</evidence>
<keyword evidence="2" id="KW-1185">Reference proteome</keyword>
<evidence type="ECO:0000313" key="1">
    <source>
        <dbReference type="EMBL" id="KAH3667991.1"/>
    </source>
</evidence>
<name>A0A9P8PA61_9ASCO</name>
<gene>
    <name evidence="1" type="ORF">OGAPHI_001745</name>
</gene>
<accession>A0A9P8PA61</accession>
<dbReference type="Proteomes" id="UP000769157">
    <property type="component" value="Unassembled WGS sequence"/>
</dbReference>
<dbReference type="RefSeq" id="XP_046062405.1">
    <property type="nucleotide sequence ID" value="XM_046202539.1"/>
</dbReference>
<comment type="caution">
    <text evidence="1">The sequence shown here is derived from an EMBL/GenBank/DDBJ whole genome shotgun (WGS) entry which is preliminary data.</text>
</comment>
<reference evidence="1" key="1">
    <citation type="journal article" date="2021" name="Open Biol.">
        <title>Shared evolutionary footprints suggest mitochondrial oxidative damage underlies multiple complex I losses in fungi.</title>
        <authorList>
            <person name="Schikora-Tamarit M.A."/>
            <person name="Marcet-Houben M."/>
            <person name="Nosek J."/>
            <person name="Gabaldon T."/>
        </authorList>
    </citation>
    <scope>NUCLEOTIDE SEQUENCE</scope>
    <source>
        <strain evidence="1">CBS6075</strain>
    </source>
</reference>
<organism evidence="1 2">
    <name type="scientific">Ogataea philodendri</name>
    <dbReference type="NCBI Taxonomy" id="1378263"/>
    <lineage>
        <taxon>Eukaryota</taxon>
        <taxon>Fungi</taxon>
        <taxon>Dikarya</taxon>
        <taxon>Ascomycota</taxon>
        <taxon>Saccharomycotina</taxon>
        <taxon>Pichiomycetes</taxon>
        <taxon>Pichiales</taxon>
        <taxon>Pichiaceae</taxon>
        <taxon>Ogataea</taxon>
    </lineage>
</organism>
<sequence>MTRTQHHKSHTESCSLAGNCRVGVQDGLELFVDSLVSKSHGSDSETKTGTVQNDVCVLVVCRVAIVNHNLAQIICHLTTMTGIDETQSKQRSTVGVCGRSASWQVWLQHRTTLRQISLVDHTQSCSGGELGPVIGLPEPLKVGSKERVVSGSHVHEGILESHCRVENGVSSIQHFFRRVENRKIGVVIVGQERDVKVAGWHARKDSSKLDDVFVLLVQGWVSVENLGCLCEQLLGGHADEVECYLESNEHFLARFEQILENPVHQLEVVQLDNDFGDDCVVWVGQRNKTQDQRVQDLGPEIDVVGHCGAAGENVAYEIHDELVVLALADQVIEDGLDDVQSITLEGNSKRELVLAF</sequence>
<dbReference type="EMBL" id="JAEUBE010000158">
    <property type="protein sequence ID" value="KAH3667991.1"/>
    <property type="molecule type" value="Genomic_DNA"/>
</dbReference>
<protein>
    <submittedName>
        <fullName evidence="1">Uncharacterized protein</fullName>
    </submittedName>
</protein>
<proteinExistence type="predicted"/>
<reference evidence="1" key="2">
    <citation type="submission" date="2021-01" db="EMBL/GenBank/DDBJ databases">
        <authorList>
            <person name="Schikora-Tamarit M.A."/>
        </authorList>
    </citation>
    <scope>NUCLEOTIDE SEQUENCE</scope>
    <source>
        <strain evidence="1">CBS6075</strain>
    </source>
</reference>
<dbReference type="AlphaFoldDB" id="A0A9P8PA61"/>
<dbReference type="GeneID" id="70233712"/>